<name>A0A841PXK3_9BACI</name>
<evidence type="ECO:0000313" key="1">
    <source>
        <dbReference type="EMBL" id="MBB6452196.1"/>
    </source>
</evidence>
<sequence length="86" mass="9951">MSKDSNNVFDHIQNKSNLSANEIFKVAESVKGANFKDEKTVRQLVRRLSKMANKPLPKEKEDKIVEMIAKQNMPLDMNTLQKMMKK</sequence>
<dbReference type="InterPro" id="IPR025942">
    <property type="entry name" value="SpoVIF"/>
</dbReference>
<evidence type="ECO:0000313" key="2">
    <source>
        <dbReference type="Proteomes" id="UP000581688"/>
    </source>
</evidence>
<dbReference type="AlphaFoldDB" id="A0A841PXK3"/>
<dbReference type="EMBL" id="JACHGH010000002">
    <property type="protein sequence ID" value="MBB6452196.1"/>
    <property type="molecule type" value="Genomic_DNA"/>
</dbReference>
<proteinExistence type="predicted"/>
<accession>A0A841PXK3</accession>
<protein>
    <recommendedName>
        <fullName evidence="3">Stage VI sporulation protein F</fullName>
    </recommendedName>
</protein>
<keyword evidence="2" id="KW-1185">Reference proteome</keyword>
<organism evidence="1 2">
    <name type="scientific">Salirhabdus euzebyi</name>
    <dbReference type="NCBI Taxonomy" id="394506"/>
    <lineage>
        <taxon>Bacteria</taxon>
        <taxon>Bacillati</taxon>
        <taxon>Bacillota</taxon>
        <taxon>Bacilli</taxon>
        <taxon>Bacillales</taxon>
        <taxon>Bacillaceae</taxon>
        <taxon>Salirhabdus</taxon>
    </lineage>
</organism>
<dbReference type="Pfam" id="PF14069">
    <property type="entry name" value="SpoVIF"/>
    <property type="match status" value="1"/>
</dbReference>
<evidence type="ECO:0008006" key="3">
    <source>
        <dbReference type="Google" id="ProtNLM"/>
    </source>
</evidence>
<gene>
    <name evidence="1" type="ORF">HNQ94_000641</name>
</gene>
<dbReference type="Proteomes" id="UP000581688">
    <property type="component" value="Unassembled WGS sequence"/>
</dbReference>
<dbReference type="RefSeq" id="WP_174495123.1">
    <property type="nucleotide sequence ID" value="NZ_CADDWK010000002.1"/>
</dbReference>
<reference evidence="1 2" key="1">
    <citation type="submission" date="2020-08" db="EMBL/GenBank/DDBJ databases">
        <title>Genomic Encyclopedia of Type Strains, Phase IV (KMG-IV): sequencing the most valuable type-strain genomes for metagenomic binning, comparative biology and taxonomic classification.</title>
        <authorList>
            <person name="Goeker M."/>
        </authorList>
    </citation>
    <scope>NUCLEOTIDE SEQUENCE [LARGE SCALE GENOMIC DNA]</scope>
    <source>
        <strain evidence="1 2">DSM 19612</strain>
    </source>
</reference>
<comment type="caution">
    <text evidence="1">The sequence shown here is derived from an EMBL/GenBank/DDBJ whole genome shotgun (WGS) entry which is preliminary data.</text>
</comment>